<sequence>LQSGASILVLEFTKSWKSHCRARFCIPRERWEKPNIESEYRLNLKDLIEPDRFYHVSCVEQILDLSTLLESKQLLHDWGLALQGSLFGVSTCCYPIHIAIDDWLENAGSSFDLGEYKDHKEAHKNWETLTLFRFTGHFKHTQDGDTECSCCPEPERP</sequence>
<dbReference type="InParanoid" id="A0A2J6TJS3"/>
<feature type="non-terminal residue" evidence="1">
    <location>
        <position position="157"/>
    </location>
</feature>
<evidence type="ECO:0000313" key="1">
    <source>
        <dbReference type="EMBL" id="PMD63269.1"/>
    </source>
</evidence>
<name>A0A2J6TJS3_9HELO</name>
<proteinExistence type="predicted"/>
<dbReference type="EMBL" id="KZ613782">
    <property type="protein sequence ID" value="PMD63269.1"/>
    <property type="molecule type" value="Genomic_DNA"/>
</dbReference>
<dbReference type="GeneID" id="36581299"/>
<feature type="non-terminal residue" evidence="1">
    <location>
        <position position="1"/>
    </location>
</feature>
<reference evidence="1 2" key="1">
    <citation type="submission" date="2016-04" db="EMBL/GenBank/DDBJ databases">
        <title>A degradative enzymes factory behind the ericoid mycorrhizal symbiosis.</title>
        <authorList>
            <consortium name="DOE Joint Genome Institute"/>
            <person name="Martino E."/>
            <person name="Morin E."/>
            <person name="Grelet G."/>
            <person name="Kuo A."/>
            <person name="Kohler A."/>
            <person name="Daghino S."/>
            <person name="Barry K."/>
            <person name="Choi C."/>
            <person name="Cichocki N."/>
            <person name="Clum A."/>
            <person name="Copeland A."/>
            <person name="Hainaut M."/>
            <person name="Haridas S."/>
            <person name="Labutti K."/>
            <person name="Lindquist E."/>
            <person name="Lipzen A."/>
            <person name="Khouja H.-R."/>
            <person name="Murat C."/>
            <person name="Ohm R."/>
            <person name="Olson A."/>
            <person name="Spatafora J."/>
            <person name="Veneault-Fourrey C."/>
            <person name="Henrissat B."/>
            <person name="Grigoriev I."/>
            <person name="Martin F."/>
            <person name="Perotto S."/>
        </authorList>
    </citation>
    <scope>NUCLEOTIDE SEQUENCE [LARGE SCALE GENOMIC DNA]</scope>
    <source>
        <strain evidence="1 2">E</strain>
    </source>
</reference>
<gene>
    <name evidence="1" type="ORF">K444DRAFT_492415</name>
</gene>
<dbReference type="OrthoDB" id="4271679at2759"/>
<dbReference type="Proteomes" id="UP000235371">
    <property type="component" value="Unassembled WGS sequence"/>
</dbReference>
<accession>A0A2J6TJS3</accession>
<dbReference type="AlphaFoldDB" id="A0A2J6TJS3"/>
<keyword evidence="2" id="KW-1185">Reference proteome</keyword>
<protein>
    <submittedName>
        <fullName evidence="1">Uncharacterized protein</fullName>
    </submittedName>
</protein>
<organism evidence="1 2">
    <name type="scientific">Hyaloscypha bicolor E</name>
    <dbReference type="NCBI Taxonomy" id="1095630"/>
    <lineage>
        <taxon>Eukaryota</taxon>
        <taxon>Fungi</taxon>
        <taxon>Dikarya</taxon>
        <taxon>Ascomycota</taxon>
        <taxon>Pezizomycotina</taxon>
        <taxon>Leotiomycetes</taxon>
        <taxon>Helotiales</taxon>
        <taxon>Hyaloscyphaceae</taxon>
        <taxon>Hyaloscypha</taxon>
        <taxon>Hyaloscypha bicolor</taxon>
    </lineage>
</organism>
<evidence type="ECO:0000313" key="2">
    <source>
        <dbReference type="Proteomes" id="UP000235371"/>
    </source>
</evidence>
<dbReference type="RefSeq" id="XP_024740173.1">
    <property type="nucleotide sequence ID" value="XM_024873219.1"/>
</dbReference>